<accession>A0A0C3BYX6</accession>
<dbReference type="GO" id="GO:0005634">
    <property type="term" value="C:nucleus"/>
    <property type="evidence" value="ECO:0007669"/>
    <property type="project" value="UniProtKB-SubCell"/>
</dbReference>
<evidence type="ECO:0000313" key="8">
    <source>
        <dbReference type="EMBL" id="KIM91753.1"/>
    </source>
</evidence>
<sequence length="531" mass="59176">MPPTSFRLLSSFKVVTPPLFRSLNFGTELWDRALLTDIVKLDNLFLFQNEIAAQLHRSEPNNDPQAQDPSGIFVFSCKCLHEYGIHGKILGLTGDNTSNNNTLVNDLSDLLNGFQGSPTCICCFAHVLNLVVKAIMSQFSQTRKASSSSSDDAKDDAALEEFEDEDGKEPEELEMEDSDEIDPAVQLSDSAMVDEVAAETDADGSLPQLTPEQITLANFLCLSPTIHADLELQCKAVKIKPLLMICDVSTRWNSTASMLERALQLREALKLLVVMEQHNRPRGARLTKFKISREEWDLLGQLFPVLDLDGFVDDTTLHSCVCVAAARGRTMLNKYYGLSDDSIMYQVAMLLYPRYKSAYFIKAGWPSDWIKMAEDLLRTQWREYYKPASVVTDEIPSLDSYSSTSVLGDPVDEWLSTPALTNVSDGLSWWAAMAQIKHPLAPMALDFLSAPATSTDVEQAFSRGRLTISKMCHSLSDESTRAATVLSSWCDFPPAIPHDEIIATFRDKNKRPKGEKDKEVSEFEVVTSDVD</sequence>
<evidence type="ECO:0000256" key="3">
    <source>
        <dbReference type="ARBA" id="ARBA00022771"/>
    </source>
</evidence>
<feature type="region of interest" description="Disordered" evidence="6">
    <location>
        <begin position="143"/>
        <end position="180"/>
    </location>
</feature>
<reference evidence="8 9" key="1">
    <citation type="submission" date="2014-04" db="EMBL/GenBank/DDBJ databases">
        <authorList>
            <consortium name="DOE Joint Genome Institute"/>
            <person name="Kuo A."/>
            <person name="Tarkka M."/>
            <person name="Buscot F."/>
            <person name="Kohler A."/>
            <person name="Nagy L.G."/>
            <person name="Floudas D."/>
            <person name="Copeland A."/>
            <person name="Barry K.W."/>
            <person name="Cichocki N."/>
            <person name="Veneault-Fourrey C."/>
            <person name="LaButti K."/>
            <person name="Lindquist E.A."/>
            <person name="Lipzen A."/>
            <person name="Lundell T."/>
            <person name="Morin E."/>
            <person name="Murat C."/>
            <person name="Sun H."/>
            <person name="Tunlid A."/>
            <person name="Henrissat B."/>
            <person name="Grigoriev I.V."/>
            <person name="Hibbett D.S."/>
            <person name="Martin F."/>
            <person name="Nordberg H.P."/>
            <person name="Cantor M.N."/>
            <person name="Hua S.X."/>
        </authorList>
    </citation>
    <scope>NUCLEOTIDE SEQUENCE [LARGE SCALE GENOMIC DNA]</scope>
    <source>
        <strain evidence="8 9">F 1598</strain>
    </source>
</reference>
<dbReference type="PANTHER" id="PTHR46481:SF10">
    <property type="entry name" value="ZINC FINGER BED DOMAIN-CONTAINING PROTEIN 39"/>
    <property type="match status" value="1"/>
</dbReference>
<dbReference type="SUPFAM" id="SSF53098">
    <property type="entry name" value="Ribonuclease H-like"/>
    <property type="match status" value="1"/>
</dbReference>
<gene>
    <name evidence="8" type="ORF">PILCRDRAFT_83832</name>
</gene>
<evidence type="ECO:0000256" key="2">
    <source>
        <dbReference type="ARBA" id="ARBA00022723"/>
    </source>
</evidence>
<evidence type="ECO:0000256" key="4">
    <source>
        <dbReference type="ARBA" id="ARBA00022833"/>
    </source>
</evidence>
<feature type="compositionally biased region" description="Basic and acidic residues" evidence="6">
    <location>
        <begin position="507"/>
        <end position="521"/>
    </location>
</feature>
<proteinExistence type="predicted"/>
<feature type="domain" description="HAT C-terminal dimerisation" evidence="7">
    <location>
        <begin position="412"/>
        <end position="489"/>
    </location>
</feature>
<dbReference type="InterPro" id="IPR008906">
    <property type="entry name" value="HATC_C_dom"/>
</dbReference>
<dbReference type="Pfam" id="PF05699">
    <property type="entry name" value="Dimer_Tnp_hAT"/>
    <property type="match status" value="1"/>
</dbReference>
<dbReference type="OrthoDB" id="2748837at2759"/>
<evidence type="ECO:0000259" key="7">
    <source>
        <dbReference type="Pfam" id="PF05699"/>
    </source>
</evidence>
<dbReference type="InterPro" id="IPR012337">
    <property type="entry name" value="RNaseH-like_sf"/>
</dbReference>
<feature type="region of interest" description="Disordered" evidence="6">
    <location>
        <begin position="507"/>
        <end position="531"/>
    </location>
</feature>
<comment type="subcellular location">
    <subcellularLocation>
        <location evidence="1">Nucleus</location>
    </subcellularLocation>
</comment>
<evidence type="ECO:0000256" key="6">
    <source>
        <dbReference type="SAM" id="MobiDB-lite"/>
    </source>
</evidence>
<name>A0A0C3BYX6_PILCF</name>
<evidence type="ECO:0000313" key="9">
    <source>
        <dbReference type="Proteomes" id="UP000054166"/>
    </source>
</evidence>
<reference evidence="9" key="2">
    <citation type="submission" date="2015-01" db="EMBL/GenBank/DDBJ databases">
        <title>Evolutionary Origins and Diversification of the Mycorrhizal Mutualists.</title>
        <authorList>
            <consortium name="DOE Joint Genome Institute"/>
            <consortium name="Mycorrhizal Genomics Consortium"/>
            <person name="Kohler A."/>
            <person name="Kuo A."/>
            <person name="Nagy L.G."/>
            <person name="Floudas D."/>
            <person name="Copeland A."/>
            <person name="Barry K.W."/>
            <person name="Cichocki N."/>
            <person name="Veneault-Fourrey C."/>
            <person name="LaButti K."/>
            <person name="Lindquist E.A."/>
            <person name="Lipzen A."/>
            <person name="Lundell T."/>
            <person name="Morin E."/>
            <person name="Murat C."/>
            <person name="Riley R."/>
            <person name="Ohm R."/>
            <person name="Sun H."/>
            <person name="Tunlid A."/>
            <person name="Henrissat B."/>
            <person name="Grigoriev I.V."/>
            <person name="Hibbett D.S."/>
            <person name="Martin F."/>
        </authorList>
    </citation>
    <scope>NUCLEOTIDE SEQUENCE [LARGE SCALE GENOMIC DNA]</scope>
    <source>
        <strain evidence="9">F 1598</strain>
    </source>
</reference>
<dbReference type="EMBL" id="KN832971">
    <property type="protein sequence ID" value="KIM91753.1"/>
    <property type="molecule type" value="Genomic_DNA"/>
</dbReference>
<keyword evidence="5" id="KW-0539">Nucleus</keyword>
<dbReference type="AlphaFoldDB" id="A0A0C3BYX6"/>
<protein>
    <recommendedName>
        <fullName evidence="7">HAT C-terminal dimerisation domain-containing protein</fullName>
    </recommendedName>
</protein>
<dbReference type="GO" id="GO:0046983">
    <property type="term" value="F:protein dimerization activity"/>
    <property type="evidence" value="ECO:0007669"/>
    <property type="project" value="InterPro"/>
</dbReference>
<keyword evidence="4" id="KW-0862">Zinc</keyword>
<keyword evidence="9" id="KW-1185">Reference proteome</keyword>
<dbReference type="HOGENOM" id="CLU_512993_0_0_1"/>
<keyword evidence="3" id="KW-0863">Zinc-finger</keyword>
<dbReference type="InParanoid" id="A0A0C3BYX6"/>
<dbReference type="PANTHER" id="PTHR46481">
    <property type="entry name" value="ZINC FINGER BED DOMAIN-CONTAINING PROTEIN 4"/>
    <property type="match status" value="1"/>
</dbReference>
<evidence type="ECO:0000256" key="1">
    <source>
        <dbReference type="ARBA" id="ARBA00004123"/>
    </source>
</evidence>
<organism evidence="8 9">
    <name type="scientific">Piloderma croceum (strain F 1598)</name>
    <dbReference type="NCBI Taxonomy" id="765440"/>
    <lineage>
        <taxon>Eukaryota</taxon>
        <taxon>Fungi</taxon>
        <taxon>Dikarya</taxon>
        <taxon>Basidiomycota</taxon>
        <taxon>Agaricomycotina</taxon>
        <taxon>Agaricomycetes</taxon>
        <taxon>Agaricomycetidae</taxon>
        <taxon>Atheliales</taxon>
        <taxon>Atheliaceae</taxon>
        <taxon>Piloderma</taxon>
    </lineage>
</organism>
<feature type="compositionally biased region" description="Acidic residues" evidence="6">
    <location>
        <begin position="158"/>
        <end position="180"/>
    </location>
</feature>
<keyword evidence="2" id="KW-0479">Metal-binding</keyword>
<dbReference type="Proteomes" id="UP000054166">
    <property type="component" value="Unassembled WGS sequence"/>
</dbReference>
<dbReference type="GO" id="GO:0008270">
    <property type="term" value="F:zinc ion binding"/>
    <property type="evidence" value="ECO:0007669"/>
    <property type="project" value="UniProtKB-KW"/>
</dbReference>
<evidence type="ECO:0000256" key="5">
    <source>
        <dbReference type="ARBA" id="ARBA00023242"/>
    </source>
</evidence>
<dbReference type="InterPro" id="IPR052035">
    <property type="entry name" value="ZnF_BED_domain_contain"/>
</dbReference>